<evidence type="ECO:0000256" key="5">
    <source>
        <dbReference type="ARBA" id="ARBA00037073"/>
    </source>
</evidence>
<evidence type="ECO:0000256" key="3">
    <source>
        <dbReference type="ARBA" id="ARBA00022801"/>
    </source>
</evidence>
<evidence type="ECO:0000256" key="4">
    <source>
        <dbReference type="ARBA" id="ARBA00023180"/>
    </source>
</evidence>
<keyword evidence="12" id="KW-1185">Reference proteome</keyword>
<feature type="active site" description="Proton donor" evidence="9">
    <location>
        <position position="160"/>
    </location>
</feature>
<dbReference type="GO" id="GO:0047708">
    <property type="term" value="F:biotinidase activity"/>
    <property type="evidence" value="ECO:0007669"/>
    <property type="project" value="UniProtKB-EC"/>
</dbReference>
<comment type="similarity">
    <text evidence="1">Belongs to the carbon-nitrogen hydrolase superfamily. BTD/VNN family.</text>
</comment>
<dbReference type="Pfam" id="PF00795">
    <property type="entry name" value="CN_hydrolase"/>
    <property type="match status" value="1"/>
</dbReference>
<feature type="domain" description="CN hydrolase" evidence="10">
    <location>
        <begin position="19"/>
        <end position="289"/>
    </location>
</feature>
<dbReference type="eggNOG" id="KOG0806">
    <property type="taxonomic scope" value="Eukaryota"/>
</dbReference>
<comment type="catalytic activity">
    <reaction evidence="8">
        <text>biocytin + H2O = biotin + L-lysine</text>
        <dbReference type="Rhea" id="RHEA:77171"/>
        <dbReference type="ChEBI" id="CHEBI:15377"/>
        <dbReference type="ChEBI" id="CHEBI:32551"/>
        <dbReference type="ChEBI" id="CHEBI:57586"/>
        <dbReference type="ChEBI" id="CHEBI:195545"/>
        <dbReference type="EC" id="3.5.1.12"/>
    </reaction>
</comment>
<reference evidence="11" key="2">
    <citation type="submission" date="2025-08" db="UniProtKB">
        <authorList>
            <consortium name="Ensembl"/>
        </authorList>
    </citation>
    <scope>IDENTIFICATION</scope>
</reference>
<dbReference type="Ensembl" id="ENSPFOT00000001029.2">
    <property type="protein sequence ID" value="ENSPFOP00000001027.2"/>
    <property type="gene ID" value="ENSPFOG00000000998.2"/>
</dbReference>
<evidence type="ECO:0000256" key="1">
    <source>
        <dbReference type="ARBA" id="ARBA00008225"/>
    </source>
</evidence>
<dbReference type="PIRSF" id="PIRSF011861">
    <property type="entry name" value="Biotinidase"/>
    <property type="match status" value="1"/>
</dbReference>
<proteinExistence type="inferred from homology"/>
<reference evidence="12" key="1">
    <citation type="submission" date="2013-10" db="EMBL/GenBank/DDBJ databases">
        <authorList>
            <person name="Schartl M."/>
            <person name="Warren W."/>
        </authorList>
    </citation>
    <scope>NUCLEOTIDE SEQUENCE [LARGE SCALE GENOMIC DNA]</scope>
    <source>
        <strain evidence="12">female</strain>
    </source>
</reference>
<name>A0A087X5H4_POEFO</name>
<keyword evidence="2" id="KW-0732">Signal</keyword>
<dbReference type="InterPro" id="IPR040154">
    <property type="entry name" value="Biotinidase/VNN"/>
</dbReference>
<dbReference type="SUPFAM" id="SSF56317">
    <property type="entry name" value="Carbon-nitrogen hydrolase"/>
    <property type="match status" value="1"/>
</dbReference>
<keyword evidence="4" id="KW-0325">Glycoprotein</keyword>
<evidence type="ECO:0000313" key="12">
    <source>
        <dbReference type="Proteomes" id="UP000028760"/>
    </source>
</evidence>
<dbReference type="CDD" id="cd07567">
    <property type="entry name" value="biotinidase_like"/>
    <property type="match status" value="1"/>
</dbReference>
<dbReference type="InterPro" id="IPR003010">
    <property type="entry name" value="C-N_Hydrolase"/>
</dbReference>
<dbReference type="AlphaFoldDB" id="A0A087X5H4"/>
<evidence type="ECO:0000313" key="11">
    <source>
        <dbReference type="Ensembl" id="ENSPFOP00000001027.2"/>
    </source>
</evidence>
<dbReference type="PROSITE" id="PS50263">
    <property type="entry name" value="CN_HYDROLASE"/>
    <property type="match status" value="1"/>
</dbReference>
<dbReference type="GeneTree" id="ENSGT00390000013823"/>
<evidence type="ECO:0000256" key="9">
    <source>
        <dbReference type="PIRSR" id="PIRSR011861-1"/>
    </source>
</evidence>
<dbReference type="PANTHER" id="PTHR10609:SF14">
    <property type="entry name" value="BIOTINIDASE"/>
    <property type="match status" value="1"/>
</dbReference>
<comment type="function">
    <text evidence="5">Catalytic release of biotin from biocytin, the product of biotin-dependent carboxylases degradation.</text>
</comment>
<dbReference type="InterPro" id="IPR043957">
    <property type="entry name" value="Vanin_C"/>
</dbReference>
<dbReference type="Gene3D" id="3.60.110.10">
    <property type="entry name" value="Carbon-nitrogen hydrolase"/>
    <property type="match status" value="1"/>
</dbReference>
<evidence type="ECO:0000259" key="10">
    <source>
        <dbReference type="PROSITE" id="PS50263"/>
    </source>
</evidence>
<dbReference type="Proteomes" id="UP000028760">
    <property type="component" value="Unassembled WGS sequence"/>
</dbReference>
<dbReference type="OMA" id="ADLCCDF"/>
<dbReference type="EMBL" id="AYCK01002681">
    <property type="status" value="NOT_ANNOTATED_CDS"/>
    <property type="molecule type" value="Genomic_DNA"/>
</dbReference>
<dbReference type="InterPro" id="IPR012101">
    <property type="entry name" value="Biotinidase-like_euk"/>
</dbReference>
<evidence type="ECO:0000256" key="7">
    <source>
        <dbReference type="ARBA" id="ARBA00039680"/>
    </source>
</evidence>
<dbReference type="Pfam" id="PF19018">
    <property type="entry name" value="Vanin_C"/>
    <property type="match status" value="1"/>
</dbReference>
<evidence type="ECO:0000256" key="6">
    <source>
        <dbReference type="ARBA" id="ARBA00039012"/>
    </source>
</evidence>
<keyword evidence="3" id="KW-0378">Hydrolase</keyword>
<reference evidence="11" key="3">
    <citation type="submission" date="2025-09" db="UniProtKB">
        <authorList>
            <consortium name="Ensembl"/>
        </authorList>
    </citation>
    <scope>IDENTIFICATION</scope>
</reference>
<protein>
    <recommendedName>
        <fullName evidence="7">Biotinidase</fullName>
        <ecNumber evidence="6">3.5.1.12</ecNumber>
    </recommendedName>
</protein>
<dbReference type="EC" id="3.5.1.12" evidence="6"/>
<dbReference type="InterPro" id="IPR036526">
    <property type="entry name" value="C-N_Hydrolase_sf"/>
</dbReference>
<organism evidence="11 12">
    <name type="scientific">Poecilia formosa</name>
    <name type="common">Amazon molly</name>
    <name type="synonym">Limia formosa</name>
    <dbReference type="NCBI Taxonomy" id="48698"/>
    <lineage>
        <taxon>Eukaryota</taxon>
        <taxon>Metazoa</taxon>
        <taxon>Chordata</taxon>
        <taxon>Craniata</taxon>
        <taxon>Vertebrata</taxon>
        <taxon>Euteleostomi</taxon>
        <taxon>Actinopterygii</taxon>
        <taxon>Neopterygii</taxon>
        <taxon>Teleostei</taxon>
        <taxon>Neoteleostei</taxon>
        <taxon>Acanthomorphata</taxon>
        <taxon>Ovalentaria</taxon>
        <taxon>Atherinomorphae</taxon>
        <taxon>Cyprinodontiformes</taxon>
        <taxon>Poeciliidae</taxon>
        <taxon>Poeciliinae</taxon>
        <taxon>Poecilia</taxon>
    </lineage>
</organism>
<sequence>ADSYVAAVYEHRVILNPNPRVPVSRREALIHMQKNLDIYEEQAAKAAQQKAKILVFPEDGIHGFNFTRSSISGYMETIPDPQEESWNPCTEPDKYNNTEVLQRLSCMARRNNLYLVANMPDLQPCPLKTAPSTCPTDGHWQFNTNVAFNSDGLLVARYHKQNLYYEESFDTPPKLELITFDTPFAGKFGLIICFDILFHDPTVALLLFQGVRQLVFSTAWMNALPLLDSIQFHRAFSLGANVTVLSSNLRNEKHRMTGSGIYTPFSATFYHAVNRGPEEGRLLVTKVPVLGPVGVNNVGDSMSPVATESDHCHRGRCADSPSPGSSFTGTMAHDLYNFVLLNETQGNLRVCDSTFCCHLQYKWTAHNKSKELYALGAFAGMHNGSIRYAVQVCAVVRCAGLEASSCGQHVLEAESKMDFLLEATFQTDYVYPSVLMNCMEVKQPDKLEKTTGGRVAMKYSNLTGGLITACLYGRMYQLD</sequence>
<evidence type="ECO:0000256" key="2">
    <source>
        <dbReference type="ARBA" id="ARBA00022729"/>
    </source>
</evidence>
<feature type="active site" description="Nucleophile" evidence="9">
    <location>
        <position position="193"/>
    </location>
</feature>
<evidence type="ECO:0000256" key="8">
    <source>
        <dbReference type="ARBA" id="ARBA00043697"/>
    </source>
</evidence>
<accession>A0A087X5H4</accession>
<dbReference type="FunFam" id="3.60.110.10:FF:000001">
    <property type="entry name" value="biotinidase isoform X1"/>
    <property type="match status" value="1"/>
</dbReference>
<dbReference type="PANTHER" id="PTHR10609">
    <property type="entry name" value="BIOTINIDASE-RELATED"/>
    <property type="match status" value="1"/>
</dbReference>
<feature type="active site" description="Proton acceptor" evidence="9">
    <location>
        <position position="58"/>
    </location>
</feature>
<dbReference type="STRING" id="48698.ENSPFOP00000001027"/>